<dbReference type="EMBL" id="AP021875">
    <property type="protein sequence ID" value="BBO72894.1"/>
    <property type="molecule type" value="Genomic_DNA"/>
</dbReference>
<dbReference type="NCBIfam" id="TIGR02168">
    <property type="entry name" value="SMC_prok_B"/>
    <property type="match status" value="1"/>
</dbReference>
<dbReference type="PIRSF" id="PIRSF005719">
    <property type="entry name" value="SMC"/>
    <property type="match status" value="1"/>
</dbReference>
<keyword evidence="1 6" id="KW-0963">Cytoplasm</keyword>
<comment type="subcellular location">
    <subcellularLocation>
        <location evidence="6">Cytoplasm</location>
    </subcellularLocation>
</comment>
<dbReference type="Gene3D" id="3.40.50.300">
    <property type="entry name" value="P-loop containing nucleotide triphosphate hydrolases"/>
    <property type="match status" value="2"/>
</dbReference>
<dbReference type="SUPFAM" id="SSF75553">
    <property type="entry name" value="Smc hinge domain"/>
    <property type="match status" value="1"/>
</dbReference>
<dbReference type="GO" id="GO:0030261">
    <property type="term" value="P:chromosome condensation"/>
    <property type="evidence" value="ECO:0007669"/>
    <property type="project" value="InterPro"/>
</dbReference>
<evidence type="ECO:0000313" key="9">
    <source>
        <dbReference type="Proteomes" id="UP000427769"/>
    </source>
</evidence>
<dbReference type="HAMAP" id="MF_01894">
    <property type="entry name" value="Smc_prok"/>
    <property type="match status" value="1"/>
</dbReference>
<dbReference type="PANTHER" id="PTHR43977">
    <property type="entry name" value="STRUCTURAL MAINTENANCE OF CHROMOSOMES PROTEIN 3"/>
    <property type="match status" value="1"/>
</dbReference>
<name>A0A5K7Z362_9BACT</name>
<evidence type="ECO:0000256" key="2">
    <source>
        <dbReference type="ARBA" id="ARBA00022741"/>
    </source>
</evidence>
<evidence type="ECO:0000256" key="5">
    <source>
        <dbReference type="ARBA" id="ARBA00023125"/>
    </source>
</evidence>
<reference evidence="8 9" key="1">
    <citation type="submission" date="2019-11" db="EMBL/GenBank/DDBJ databases">
        <title>Comparative genomics of hydrocarbon-degrading Desulfosarcina strains.</title>
        <authorList>
            <person name="Watanabe M."/>
            <person name="Kojima H."/>
            <person name="Fukui M."/>
        </authorList>
    </citation>
    <scope>NUCLEOTIDE SEQUENCE [LARGE SCALE GENOMIC DNA]</scope>
    <source>
        <strain evidence="8 9">PP31</strain>
    </source>
</reference>
<dbReference type="Pfam" id="PF02463">
    <property type="entry name" value="SMC_N"/>
    <property type="match status" value="1"/>
</dbReference>
<gene>
    <name evidence="6 8" type="primary">smc</name>
    <name evidence="8" type="ORF">DSCW_03110</name>
</gene>
<dbReference type="GO" id="GO:0016887">
    <property type="term" value="F:ATP hydrolysis activity"/>
    <property type="evidence" value="ECO:0007669"/>
    <property type="project" value="InterPro"/>
</dbReference>
<dbReference type="GO" id="GO:0005524">
    <property type="term" value="F:ATP binding"/>
    <property type="evidence" value="ECO:0007669"/>
    <property type="project" value="UniProtKB-UniRule"/>
</dbReference>
<feature type="coiled-coil region" evidence="6">
    <location>
        <begin position="295"/>
        <end position="483"/>
    </location>
</feature>
<dbReference type="InterPro" id="IPR027417">
    <property type="entry name" value="P-loop_NTPase"/>
</dbReference>
<comment type="similarity">
    <text evidence="6">Belongs to the SMC family.</text>
</comment>
<dbReference type="GO" id="GO:0007062">
    <property type="term" value="P:sister chromatid cohesion"/>
    <property type="evidence" value="ECO:0007669"/>
    <property type="project" value="InterPro"/>
</dbReference>
<dbReference type="GO" id="GO:0005694">
    <property type="term" value="C:chromosome"/>
    <property type="evidence" value="ECO:0007669"/>
    <property type="project" value="InterPro"/>
</dbReference>
<dbReference type="SUPFAM" id="SSF52540">
    <property type="entry name" value="P-loop containing nucleoside triphosphate hydrolases"/>
    <property type="match status" value="2"/>
</dbReference>
<comment type="subunit">
    <text evidence="6">Homodimer.</text>
</comment>
<keyword evidence="3 6" id="KW-0067">ATP-binding</keyword>
<dbReference type="InterPro" id="IPR003395">
    <property type="entry name" value="RecF/RecN/SMC_N"/>
</dbReference>
<evidence type="ECO:0000313" key="8">
    <source>
        <dbReference type="EMBL" id="BBO72894.1"/>
    </source>
</evidence>
<dbReference type="GO" id="GO:0006260">
    <property type="term" value="P:DNA replication"/>
    <property type="evidence" value="ECO:0007669"/>
    <property type="project" value="UniProtKB-UniRule"/>
</dbReference>
<evidence type="ECO:0000256" key="6">
    <source>
        <dbReference type="HAMAP-Rule" id="MF_01894"/>
    </source>
</evidence>
<dbReference type="GO" id="GO:0007059">
    <property type="term" value="P:chromosome segregation"/>
    <property type="evidence" value="ECO:0007669"/>
    <property type="project" value="UniProtKB-UniRule"/>
</dbReference>
<dbReference type="Gene3D" id="3.30.70.1620">
    <property type="match status" value="1"/>
</dbReference>
<keyword evidence="4 6" id="KW-0175">Coiled coil</keyword>
<evidence type="ECO:0000256" key="1">
    <source>
        <dbReference type="ARBA" id="ARBA00022490"/>
    </source>
</evidence>
<dbReference type="KEGG" id="dwd:DSCW_03110"/>
<comment type="function">
    <text evidence="6">Required for chromosome condensation and partitioning.</text>
</comment>
<proteinExistence type="inferred from homology"/>
<dbReference type="InterPro" id="IPR036277">
    <property type="entry name" value="SMC_hinge_sf"/>
</dbReference>
<evidence type="ECO:0000256" key="4">
    <source>
        <dbReference type="ARBA" id="ARBA00023054"/>
    </source>
</evidence>
<organism evidence="8 9">
    <name type="scientific">Desulfosarcina widdelii</name>
    <dbReference type="NCBI Taxonomy" id="947919"/>
    <lineage>
        <taxon>Bacteria</taxon>
        <taxon>Pseudomonadati</taxon>
        <taxon>Thermodesulfobacteriota</taxon>
        <taxon>Desulfobacteria</taxon>
        <taxon>Desulfobacterales</taxon>
        <taxon>Desulfosarcinaceae</taxon>
        <taxon>Desulfosarcina</taxon>
    </lineage>
</organism>
<sequence>MKAAWSQAAMKLKKLDIIGFKSFFEKASIAFPPGICAVVGPNGCGKSNVVDALRWVMGEQSLKQLRGKSKEDIIFSGASGKPPLNMAEVSLTLVNDNGSMPEEFRDFSEVMVTRRLYRSGETAYLINKQPCRLKDIHNIFMGSGVGSRTYAVIQQGNIGAITDAGPDERRVFIEEAAGVTRYKMRKTEALRKVDATNQNLMRVKDIITEIDRQMNGLKRQARKASRFKRLKAEAREIDIRLLCHRDAELGRQMDEAGALLQSMKDDDIGQSTRLKQIDAAIEAIKMRRSEKDRDIAAQKSRKFEIQRTIDRLEAELAHMKTERERLSVEIGELETARTDLEAKNDTIRSEIDGVQQQHQDLTGKIAEVKTTIARENTDSANLRERLDSLNRDLESGKSKLMEMVAEEARTKNTHQNAANNRENLKRRLQRTDEEVLLADKTVRETTQRRETADAESRRIKNEIRELDDRIKSVKQNLDEAIASLSTQVKTAQTLDMERNKARSSLATLKKMEANLDWYKDGVKAVLQAARQPAQSDGTPQPPTGIVGLLADVLDPAPTYETAVEAALGESLQYILVQDQSAGTGAIEYLQQARSGRCGFIPVGNLRTMDDRPEKRPEPERRLLNHIRVKDGYGPVAEALLGHVAVTETLDSARELFQRNGRVQSVVTRSGDLLSHQGVMIGGSPDKLSGILAKKQEIKALTEQCAQLNNQLEEARNTQAEMETRVRGLEKELQETIAEKQDAEQDAMEAEKALYRADEDLKSARRHLEIVRLEQEQLMGEEMDLDEEIERYNALLETIAGNVAESQEEVARASARIDETARELEAFNQRIVDLKLQLTSSTANLENCTGTLRRLKDFQSDGIRRLEQLTQDIDAKKQRIDGAAKRREIAQRDLSAHYEALKELESRLNADEKEFGDIDARLKENDEQASQIQTQRESLHQKIRVLEMDLAEKRIKRENLENRCQEAYHCAIAELKTGQDSSDESAGQRPEELEKALASIREKIVNIGDVNLEAIREFEEQKERYDFLCEQRDDLLKAIEGLHKVIRKINRITQERFLDTFERINEKLQEVFPRLFEGGTARLELTRPDEPLETGVEFMVHPPGKKLSRMSLLSGGEKALSAISFIFSIFLLRPASFCLMDEIDAPLDDANVGRFNNLMKVIGEKSQIIMITHNKNSMEFADMLFGITMEQKGLSKVVSVNLGNEKNTAELTAA</sequence>
<feature type="coiled-coil region" evidence="6">
    <location>
        <begin position="865"/>
        <end position="962"/>
    </location>
</feature>
<feature type="coiled-coil region" evidence="6">
    <location>
        <begin position="690"/>
        <end position="759"/>
    </location>
</feature>
<dbReference type="Gene3D" id="1.10.287.1490">
    <property type="match status" value="2"/>
</dbReference>
<keyword evidence="9" id="KW-1185">Reference proteome</keyword>
<dbReference type="Gene3D" id="1.20.1060.20">
    <property type="match status" value="1"/>
</dbReference>
<feature type="binding site" evidence="6">
    <location>
        <begin position="41"/>
        <end position="48"/>
    </location>
    <ligand>
        <name>ATP</name>
        <dbReference type="ChEBI" id="CHEBI:30616"/>
    </ligand>
</feature>
<keyword evidence="2 6" id="KW-0547">Nucleotide-binding</keyword>
<dbReference type="GO" id="GO:0005737">
    <property type="term" value="C:cytoplasm"/>
    <property type="evidence" value="ECO:0007669"/>
    <property type="project" value="UniProtKB-SubCell"/>
</dbReference>
<dbReference type="InterPro" id="IPR011890">
    <property type="entry name" value="SMC_prok"/>
</dbReference>
<dbReference type="Proteomes" id="UP000427769">
    <property type="component" value="Chromosome"/>
</dbReference>
<dbReference type="SUPFAM" id="SSF57997">
    <property type="entry name" value="Tropomyosin"/>
    <property type="match status" value="1"/>
</dbReference>
<dbReference type="AlphaFoldDB" id="A0A5K7Z362"/>
<feature type="coiled-coil region" evidence="6">
    <location>
        <begin position="788"/>
        <end position="836"/>
    </location>
</feature>
<dbReference type="GO" id="GO:0003677">
    <property type="term" value="F:DNA binding"/>
    <property type="evidence" value="ECO:0007669"/>
    <property type="project" value="UniProtKB-UniRule"/>
</dbReference>
<protein>
    <recommendedName>
        <fullName evidence="6">Chromosome partition protein Smc</fullName>
    </recommendedName>
</protein>
<comment type="domain">
    <text evidence="6">Contains large globular domains required for ATP hydrolysis at each terminus and a third globular domain forming a flexible hinge near the middle of the molecule. These domains are separated by coiled-coil structures.</text>
</comment>
<dbReference type="InterPro" id="IPR024704">
    <property type="entry name" value="SMC"/>
</dbReference>
<evidence type="ECO:0000259" key="7">
    <source>
        <dbReference type="SMART" id="SM00968"/>
    </source>
</evidence>
<accession>A0A5K7Z362</accession>
<feature type="domain" description="SMC hinge" evidence="7">
    <location>
        <begin position="543"/>
        <end position="656"/>
    </location>
</feature>
<dbReference type="InterPro" id="IPR010935">
    <property type="entry name" value="SMC_hinge"/>
</dbReference>
<dbReference type="Pfam" id="PF06470">
    <property type="entry name" value="SMC_hinge"/>
    <property type="match status" value="1"/>
</dbReference>
<evidence type="ECO:0000256" key="3">
    <source>
        <dbReference type="ARBA" id="ARBA00022840"/>
    </source>
</evidence>
<dbReference type="SMART" id="SM00968">
    <property type="entry name" value="SMC_hinge"/>
    <property type="match status" value="1"/>
</dbReference>
<keyword evidence="5 6" id="KW-0238">DNA-binding</keyword>